<dbReference type="Gene3D" id="1.10.150.50">
    <property type="entry name" value="Transcription Factor, Ets-1"/>
    <property type="match status" value="1"/>
</dbReference>
<dbReference type="OMA" id="VHITGVH"/>
<dbReference type="EMBL" id="CH477223">
    <property type="protein sequence ID" value="EAT47206.1"/>
    <property type="molecule type" value="Genomic_DNA"/>
</dbReference>
<feature type="domain" description="SAM" evidence="2">
    <location>
        <begin position="1"/>
        <end position="72"/>
    </location>
</feature>
<dbReference type="Pfam" id="PF18017">
    <property type="entry name" value="SAM_4"/>
    <property type="match status" value="1"/>
</dbReference>
<dbReference type="InterPro" id="IPR013761">
    <property type="entry name" value="SAM/pointed_sf"/>
</dbReference>
<proteinExistence type="predicted"/>
<feature type="compositionally biased region" description="Polar residues" evidence="1">
    <location>
        <begin position="87"/>
        <end position="119"/>
    </location>
</feature>
<dbReference type="PANTHER" id="PTHR21359:SF1">
    <property type="entry name" value="DUF5577 DOMAIN-CONTAINING PROTEIN"/>
    <property type="match status" value="1"/>
</dbReference>
<feature type="region of interest" description="Disordered" evidence="1">
    <location>
        <begin position="76"/>
        <end position="147"/>
    </location>
</feature>
<reference evidence="3" key="2">
    <citation type="journal article" date="2007" name="Science">
        <title>Genome sequence of Aedes aegypti, a major arbovirus vector.</title>
        <authorList>
            <person name="Nene V."/>
            <person name="Wortman J.R."/>
            <person name="Lawson D."/>
            <person name="Haas B."/>
            <person name="Kodira C."/>
            <person name="Tu Z.J."/>
            <person name="Loftus B."/>
            <person name="Xi Z."/>
            <person name="Megy K."/>
            <person name="Grabherr M."/>
            <person name="Ren Q."/>
            <person name="Zdobnov E.M."/>
            <person name="Lobo N.F."/>
            <person name="Campbell K.S."/>
            <person name="Brown S.E."/>
            <person name="Bonaldo M.F."/>
            <person name="Zhu J."/>
            <person name="Sinkins S.P."/>
            <person name="Hogenkamp D.G."/>
            <person name="Amedeo P."/>
            <person name="Arensburger P."/>
            <person name="Atkinson P.W."/>
            <person name="Bidwell S."/>
            <person name="Biedler J."/>
            <person name="Birney E."/>
            <person name="Bruggner R.V."/>
            <person name="Costas J."/>
            <person name="Coy M.R."/>
            <person name="Crabtree J."/>
            <person name="Crawford M."/>
            <person name="Debruyn B."/>
            <person name="Decaprio D."/>
            <person name="Eiglmeier K."/>
            <person name="Eisenstadt E."/>
            <person name="El-Dorry H."/>
            <person name="Gelbart W.M."/>
            <person name="Gomes S.L."/>
            <person name="Hammond M."/>
            <person name="Hannick L.I."/>
            <person name="Hogan J.R."/>
            <person name="Holmes M.H."/>
            <person name="Jaffe D."/>
            <person name="Johnston J.S."/>
            <person name="Kennedy R.C."/>
            <person name="Koo H."/>
            <person name="Kravitz S."/>
            <person name="Kriventseva E.V."/>
            <person name="Kulp D."/>
            <person name="Labutti K."/>
            <person name="Lee E."/>
            <person name="Li S."/>
            <person name="Lovin D.D."/>
            <person name="Mao C."/>
            <person name="Mauceli E."/>
            <person name="Menck C.F."/>
            <person name="Miller J.R."/>
            <person name="Montgomery P."/>
            <person name="Mori A."/>
            <person name="Nascimento A.L."/>
            <person name="Naveira H.F."/>
            <person name="Nusbaum C."/>
            <person name="O'leary S."/>
            <person name="Orvis J."/>
            <person name="Pertea M."/>
            <person name="Quesneville H."/>
            <person name="Reidenbach K.R."/>
            <person name="Rogers Y.H."/>
            <person name="Roth C.W."/>
            <person name="Schneider J.R."/>
            <person name="Schatz M."/>
            <person name="Shumway M."/>
            <person name="Stanke M."/>
            <person name="Stinson E.O."/>
            <person name="Tubio J.M."/>
            <person name="Vanzee J.P."/>
            <person name="Verjovski-Almeida S."/>
            <person name="Werner D."/>
            <person name="White O."/>
            <person name="Wyder S."/>
            <person name="Zeng Q."/>
            <person name="Zhao Q."/>
            <person name="Zhao Y."/>
            <person name="Hill C.A."/>
            <person name="Raikhel A.S."/>
            <person name="Soares M.B."/>
            <person name="Knudson D.L."/>
            <person name="Lee N.H."/>
            <person name="Galagan J."/>
            <person name="Salzberg S.L."/>
            <person name="Paulsen I.T."/>
            <person name="Dimopoulos G."/>
            <person name="Collins F.H."/>
            <person name="Birren B."/>
            <person name="Fraser-Liggett C.M."/>
            <person name="Severson D.W."/>
        </authorList>
    </citation>
    <scope>NUCLEOTIDE SEQUENCE [LARGE SCALE GENOMIC DNA]</scope>
    <source>
        <strain evidence="3">Liverpool</strain>
    </source>
</reference>
<evidence type="ECO:0000313" key="3">
    <source>
        <dbReference type="EMBL" id="EAT47206.1"/>
    </source>
</evidence>
<evidence type="ECO:0000256" key="1">
    <source>
        <dbReference type="SAM" id="MobiDB-lite"/>
    </source>
</evidence>
<dbReference type="VEuPathDB" id="VectorBase:AAEL001638"/>
<feature type="region of interest" description="Disordered" evidence="1">
    <location>
        <begin position="219"/>
        <end position="247"/>
    </location>
</feature>
<dbReference type="Proteomes" id="UP000682892">
    <property type="component" value="Unassembled WGS sequence"/>
</dbReference>
<sequence length="457" mass="49713">MPTASAASWVKFFSNAGIPSQAAAGYAHVFVENRIQMDMLMDLNKEYLREMGITTMGDIIAILRHSKVVCEQSARDRVLSTPGDDASNGNSSVPVAAVSATQSSAPKSVVSRPSSTVSLPSKPRRVFPEHKITLPASGNSSRTVNEISEKKTTLVSLSTKKPDVFKRLSHNSDEEEDDEDEHGSLREPVSKLASKVTLKGIEPLRSSKSAASIFSRLGGKSKRDITDGPTGILKKSPSRPLSSERKITTTSQKVILVKKIPAKAVTVSDDEEYGRRKRNNSRPRTSFGRMDIGEPLKSVSFSEEDEVLEIDPRPVAGKPSPKGGARMRFNEREVPVRSRLGHSPKRNQTSPLRGPKKTVFMKPQKMPAGNITTLSPSSLSRSKMKSDAMLLRNELPVKNRLNLAVRGGRGPPSAGKTDRFSLDSKLASMKLKGKPTGGGRKSVPSGSVFDRLGYNRK</sequence>
<dbReference type="HOGENOM" id="CLU_564085_0_0_1"/>
<dbReference type="InterPro" id="IPR039161">
    <property type="entry name" value="C19orf47-like"/>
</dbReference>
<dbReference type="GO" id="GO:0005634">
    <property type="term" value="C:nucleus"/>
    <property type="evidence" value="ECO:0007669"/>
    <property type="project" value="TreeGrafter"/>
</dbReference>
<feature type="region of interest" description="Disordered" evidence="1">
    <location>
        <begin position="166"/>
        <end position="191"/>
    </location>
</feature>
<evidence type="ECO:0000313" key="4">
    <source>
        <dbReference type="Proteomes" id="UP000682892"/>
    </source>
</evidence>
<dbReference type="PANTHER" id="PTHR21359">
    <property type="entry name" value="DUF5577 DOMAIN-CONTAINING PROTEIN"/>
    <property type="match status" value="1"/>
</dbReference>
<feature type="region of interest" description="Disordered" evidence="1">
    <location>
        <begin position="269"/>
        <end position="295"/>
    </location>
</feature>
<dbReference type="AlphaFoldDB" id="Q17KM0"/>
<dbReference type="SUPFAM" id="SSF47769">
    <property type="entry name" value="SAM/Pointed domain"/>
    <property type="match status" value="1"/>
</dbReference>
<dbReference type="eggNOG" id="KOG3930">
    <property type="taxonomic scope" value="Eukaryota"/>
</dbReference>
<dbReference type="CDD" id="cd09531">
    <property type="entry name" value="SAM_CS047"/>
    <property type="match status" value="1"/>
</dbReference>
<feature type="region of interest" description="Disordered" evidence="1">
    <location>
        <begin position="404"/>
        <end position="457"/>
    </location>
</feature>
<gene>
    <name evidence="3" type="ORF">AaeL_AAEL001638</name>
</gene>
<accession>Q17KM0</accession>
<dbReference type="PROSITE" id="PS50105">
    <property type="entry name" value="SAM_DOMAIN"/>
    <property type="match status" value="1"/>
</dbReference>
<organism evidence="3 4">
    <name type="scientific">Aedes aegypti</name>
    <name type="common">Yellowfever mosquito</name>
    <name type="synonym">Culex aegypti</name>
    <dbReference type="NCBI Taxonomy" id="7159"/>
    <lineage>
        <taxon>Eukaryota</taxon>
        <taxon>Metazoa</taxon>
        <taxon>Ecdysozoa</taxon>
        <taxon>Arthropoda</taxon>
        <taxon>Hexapoda</taxon>
        <taxon>Insecta</taxon>
        <taxon>Pterygota</taxon>
        <taxon>Neoptera</taxon>
        <taxon>Endopterygota</taxon>
        <taxon>Diptera</taxon>
        <taxon>Nematocera</taxon>
        <taxon>Culicoidea</taxon>
        <taxon>Culicidae</taxon>
        <taxon>Culicinae</taxon>
        <taxon>Aedini</taxon>
        <taxon>Aedes</taxon>
        <taxon>Stegomyia</taxon>
    </lineage>
</organism>
<dbReference type="PhylomeDB" id="Q17KM0"/>
<dbReference type="InterPro" id="IPR001660">
    <property type="entry name" value="SAM"/>
</dbReference>
<reference evidence="3" key="3">
    <citation type="submission" date="2012-09" db="EMBL/GenBank/DDBJ databases">
        <authorList>
            <consortium name="VectorBase"/>
        </authorList>
    </citation>
    <scope>NUCLEOTIDE SEQUENCE</scope>
    <source>
        <strain evidence="3">Liverpool</strain>
    </source>
</reference>
<feature type="compositionally biased region" description="Polar residues" evidence="1">
    <location>
        <begin position="136"/>
        <end position="146"/>
    </location>
</feature>
<reference evidence="3" key="1">
    <citation type="submission" date="2005-10" db="EMBL/GenBank/DDBJ databases">
        <authorList>
            <person name="Loftus B.J."/>
            <person name="Nene V.M."/>
            <person name="Hannick L.I."/>
            <person name="Bidwell S."/>
            <person name="Haas B."/>
            <person name="Amedeo P."/>
            <person name="Orvis J."/>
            <person name="Wortman J.R."/>
            <person name="White O.R."/>
            <person name="Salzberg S."/>
            <person name="Shumway M."/>
            <person name="Koo H."/>
            <person name="Zhao Y."/>
            <person name="Holmes M."/>
            <person name="Miller J."/>
            <person name="Schatz M."/>
            <person name="Pop M."/>
            <person name="Pai G."/>
            <person name="Utterback T."/>
            <person name="Rogers Y.-H."/>
            <person name="Kravitz S."/>
            <person name="Fraser C.M."/>
        </authorList>
    </citation>
    <scope>NUCLEOTIDE SEQUENCE</scope>
    <source>
        <strain evidence="3">Liverpool</strain>
    </source>
</reference>
<name>Q17KM0_AEDAE</name>
<evidence type="ECO:0000259" key="2">
    <source>
        <dbReference type="PROSITE" id="PS50105"/>
    </source>
</evidence>
<dbReference type="KEGG" id="aag:5571644"/>
<protein>
    <submittedName>
        <fullName evidence="3">AAEL001638-PA</fullName>
    </submittedName>
</protein>
<feature type="region of interest" description="Disordered" evidence="1">
    <location>
        <begin position="312"/>
        <end position="358"/>
    </location>
</feature>
<dbReference type="InterPro" id="IPR040772">
    <property type="entry name" value="C19orf47_SAM"/>
</dbReference>
<dbReference type="PaxDb" id="7159-AAEL001638-PA"/>
<dbReference type="OrthoDB" id="10067653at2759"/>